<dbReference type="EMBL" id="AF478169">
    <property type="protein sequence ID" value="AAM22129.1"/>
    <property type="molecule type" value="Genomic_DNA"/>
</dbReference>
<reference evidence="2 3" key="1">
    <citation type="journal article" date="1999" name="J. Gen. Virol.">
        <title>Detection of two novel porcine herpesviruses with high similarity to gammaherpesviruses.</title>
        <authorList>
            <person name="Ehlers B."/>
            <person name="Ulrich S."/>
            <person name="Goltz M."/>
        </authorList>
    </citation>
    <scope>NUCLEOTIDE SEQUENCE [LARGE SCALE GENOMIC DNA]</scope>
    <source>
        <strain evidence="2">Sample #56</strain>
    </source>
</reference>
<dbReference type="Proteomes" id="UP000243075">
    <property type="component" value="Segment"/>
</dbReference>
<keyword evidence="3" id="KW-1185">Reference proteome</keyword>
<name>Q8JJQ7_9GAMA</name>
<evidence type="ECO:0000313" key="3">
    <source>
        <dbReference type="Proteomes" id="UP000243075"/>
    </source>
</evidence>
<dbReference type="GeneID" id="37616177"/>
<reference evidence="2 3" key="3">
    <citation type="journal article" date="2002" name="Virology">
        <title>Sequence analysis of the genome of porcine lymphotropic herpesvirus 1 and gene expression during posttransplant lymphoproliferative disease of pigs.</title>
        <authorList>
            <person name="Goltz M."/>
            <person name="Ericsson T."/>
            <person name="Patience C."/>
            <person name="Huang C.A."/>
            <person name="Noack S."/>
            <person name="Sachs D.H."/>
            <person name="Ehlers B."/>
        </authorList>
    </citation>
    <scope>NUCLEOTIDE SEQUENCE [LARGE SCALE GENOMIC DNA]</scope>
    <source>
        <strain evidence="2">Sample #56</strain>
    </source>
</reference>
<organism evidence="2 3">
    <name type="scientific">Suid gammaherpesvirus 3</name>
    <dbReference type="NCBI Taxonomy" id="1960249"/>
    <lineage>
        <taxon>Viruses</taxon>
        <taxon>Duplodnaviria</taxon>
        <taxon>Heunggongvirae</taxon>
        <taxon>Peploviricota</taxon>
        <taxon>Herviviricetes</taxon>
        <taxon>Herpesvirales</taxon>
        <taxon>Orthoherpesviridae</taxon>
        <taxon>Gammaherpesvirinae</taxon>
        <taxon>Macavirus</taxon>
        <taxon>Macavirus suidgamma3</taxon>
    </lineage>
</organism>
<sequence length="206" mass="23668">MEHQCTFRQVINMATTYHGVNTIYRCDQCDRYHVCDGGSECLPLNTGENLVCIFTGKCIGENIQNINFLSEQGISTCTKPYEDHSFENIIESLKCDIQRYFSRSNLTLIKTKIFDSSGELKQPIEQVLKSSFKHCKHLFSEITYAYDLVCSMYIHVIISVYSARTVYGNLLFKCTKNKKHDMIVKNIRKVWMSTLITGDTSEPTVI</sequence>
<evidence type="ECO:0000256" key="1">
    <source>
        <dbReference type="ARBA" id="ARBA00009153"/>
    </source>
</evidence>
<dbReference type="KEGG" id="vg:37616177"/>
<evidence type="ECO:0008006" key="4">
    <source>
        <dbReference type="Google" id="ProtNLM"/>
    </source>
</evidence>
<dbReference type="RefSeq" id="YP_009505356.1">
    <property type="nucleotide sequence ID" value="NC_038264.1"/>
</dbReference>
<dbReference type="Pfam" id="PF03048">
    <property type="entry name" value="Herpes_UL92"/>
    <property type="match status" value="1"/>
</dbReference>
<comment type="similarity">
    <text evidence="1">Belongs to the herpesviridae UL92 family.</text>
</comment>
<dbReference type="OrthoDB" id="13102at10239"/>
<evidence type="ECO:0000313" key="2">
    <source>
        <dbReference type="EMBL" id="AAM22129.1"/>
    </source>
</evidence>
<accession>Q8JJQ7</accession>
<dbReference type="InterPro" id="IPR004289">
    <property type="entry name" value="Herpes_UL92"/>
</dbReference>
<reference evidence="2 3" key="4">
    <citation type="journal article" date="2007" name="J. Virol.">
        <title>Identification of novel rodent herpesviruses, including the first gammaherpesvirus of Mus musculus.</title>
        <authorList>
            <person name="Ehlers B."/>
            <person name="Kuchler J."/>
            <person name="Yasmum N."/>
            <person name="Dural G."/>
            <person name="Voigt S."/>
            <person name="Schmidt-Chanasit J."/>
            <person name="Jakel T."/>
            <person name="Matuschka F.R."/>
            <person name="Richter D."/>
            <person name="Essbauer S."/>
            <person name="Hughes D.J."/>
            <person name="Summers C."/>
            <person name="Bennett M."/>
            <person name="Stewart J.P."/>
            <person name="Ulrich R.G."/>
        </authorList>
    </citation>
    <scope>NUCLEOTIDE SEQUENCE [LARGE SCALE GENOMIC DNA]</scope>
    <source>
        <strain evidence="2">Sample #56</strain>
    </source>
</reference>
<reference evidence="2 3" key="2">
    <citation type="journal article" date="1999" name="J. Gen. Virol.">
        <title>Characterization of the DNA polymerase loci of the novel porcine lymphotropic herpesviruses 1 and 2 in domestic and feral pigs.</title>
        <authorList>
            <person name="Ulrich S."/>
            <person name="Goltz M."/>
            <person name="Ehlers B."/>
        </authorList>
    </citation>
    <scope>NUCLEOTIDE SEQUENCE [LARGE SCALE GENOMIC DNA]</scope>
    <source>
        <strain evidence="2">Sample #56</strain>
    </source>
</reference>
<protein>
    <recommendedName>
        <fullName evidence="4">Protein UL92</fullName>
    </recommendedName>
</protein>
<proteinExistence type="inferred from homology"/>